<dbReference type="KEGG" id="ter:Tery_2413"/>
<sequence length="107" mass="12643">MEADNFFNSQYFQDRYRDKLTDESPDKFYKQFNSQYFQDKSSDKFTDEYSDTLESYLTSRYVPDISRQNSPDKSLAKPDNSPEKVELSSILSKLVIDSNSSAWMSWQ</sequence>
<accession>Q112E4</accession>
<gene>
    <name evidence="1" type="ordered locus">Tery_2413</name>
</gene>
<reference evidence="1" key="1">
    <citation type="submission" date="2006-06" db="EMBL/GenBank/DDBJ databases">
        <title>Complete sequence of Trichodesmium erythraeum IMS101.</title>
        <authorList>
            <consortium name="US DOE Joint Genome Institute"/>
            <person name="Copeland A."/>
            <person name="Lucas S."/>
            <person name="Lapidus A."/>
            <person name="Barry K."/>
            <person name="Detter J.C."/>
            <person name="Glavina del Rio T."/>
            <person name="Hammon N."/>
            <person name="Israni S."/>
            <person name="Dalin E."/>
            <person name="Tice H."/>
            <person name="Pitluck S."/>
            <person name="Kiss H."/>
            <person name="Munk A.C."/>
            <person name="Brettin T."/>
            <person name="Bruce D."/>
            <person name="Han C."/>
            <person name="Tapia R."/>
            <person name="Gilna P."/>
            <person name="Schmutz J."/>
            <person name="Larimer F."/>
            <person name="Land M."/>
            <person name="Hauser L."/>
            <person name="Kyrpides N."/>
            <person name="Kim E."/>
            <person name="Richardson P."/>
        </authorList>
    </citation>
    <scope>NUCLEOTIDE SEQUENCE [LARGE SCALE GENOMIC DNA]</scope>
    <source>
        <strain evidence="1">IMS101</strain>
    </source>
</reference>
<dbReference type="AlphaFoldDB" id="Q112E4"/>
<evidence type="ECO:0000313" key="1">
    <source>
        <dbReference type="EMBL" id="ABG51630.1"/>
    </source>
</evidence>
<organism evidence="1">
    <name type="scientific">Trichodesmium erythraeum (strain IMS101)</name>
    <dbReference type="NCBI Taxonomy" id="203124"/>
    <lineage>
        <taxon>Bacteria</taxon>
        <taxon>Bacillati</taxon>
        <taxon>Cyanobacteriota</taxon>
        <taxon>Cyanophyceae</taxon>
        <taxon>Oscillatoriophycideae</taxon>
        <taxon>Oscillatoriales</taxon>
        <taxon>Microcoleaceae</taxon>
        <taxon>Trichodesmium</taxon>
    </lineage>
</organism>
<proteinExistence type="predicted"/>
<protein>
    <submittedName>
        <fullName evidence="1">Uncharacterized protein</fullName>
    </submittedName>
</protein>
<name>Q112E4_TRIEI</name>
<dbReference type="EMBL" id="CP000393">
    <property type="protein sequence ID" value="ABG51630.1"/>
    <property type="molecule type" value="Genomic_DNA"/>
</dbReference>
<dbReference type="HOGENOM" id="CLU_2208895_0_0_3"/>